<name>A0A0G2E4U3_PHACM</name>
<dbReference type="OrthoDB" id="2013972at2759"/>
<reference evidence="1 2" key="2">
    <citation type="submission" date="2015-05" db="EMBL/GenBank/DDBJ databases">
        <authorList>
            <person name="Morales-Cruz A."/>
            <person name="Amrine K.C."/>
            <person name="Cantu D."/>
        </authorList>
    </citation>
    <scope>NUCLEOTIDE SEQUENCE [LARGE SCALE GENOMIC DNA]</scope>
    <source>
        <strain evidence="1">UCRPC4</strain>
    </source>
</reference>
<gene>
    <name evidence="1" type="ORF">UCRPC4_g05245</name>
</gene>
<accession>A0A0G2E4U3</accession>
<dbReference type="Gene3D" id="3.40.50.150">
    <property type="entry name" value="Vaccinia Virus protein VP39"/>
    <property type="match status" value="1"/>
</dbReference>
<comment type="caution">
    <text evidence="1">The sequence shown here is derived from an EMBL/GenBank/DDBJ whole genome shotgun (WGS) entry which is preliminary data.</text>
</comment>
<dbReference type="Pfam" id="PF13489">
    <property type="entry name" value="Methyltransf_23"/>
    <property type="match status" value="1"/>
</dbReference>
<dbReference type="GO" id="GO:0008168">
    <property type="term" value="F:methyltransferase activity"/>
    <property type="evidence" value="ECO:0007669"/>
    <property type="project" value="TreeGrafter"/>
</dbReference>
<organism evidence="1 2">
    <name type="scientific">Phaeomoniella chlamydospora</name>
    <name type="common">Phaeoacremonium chlamydosporum</name>
    <dbReference type="NCBI Taxonomy" id="158046"/>
    <lineage>
        <taxon>Eukaryota</taxon>
        <taxon>Fungi</taxon>
        <taxon>Dikarya</taxon>
        <taxon>Ascomycota</taxon>
        <taxon>Pezizomycotina</taxon>
        <taxon>Eurotiomycetes</taxon>
        <taxon>Chaetothyriomycetidae</taxon>
        <taxon>Phaeomoniellales</taxon>
        <taxon>Phaeomoniellaceae</taxon>
        <taxon>Phaeomoniella</taxon>
    </lineage>
</organism>
<dbReference type="SUPFAM" id="SSF53335">
    <property type="entry name" value="S-adenosyl-L-methionine-dependent methyltransferases"/>
    <property type="match status" value="1"/>
</dbReference>
<proteinExistence type="predicted"/>
<dbReference type="PANTHER" id="PTHR43591">
    <property type="entry name" value="METHYLTRANSFERASE"/>
    <property type="match status" value="1"/>
</dbReference>
<dbReference type="EMBL" id="LCWF01000133">
    <property type="protein sequence ID" value="KKY18042.1"/>
    <property type="molecule type" value="Genomic_DNA"/>
</dbReference>
<evidence type="ECO:0000313" key="2">
    <source>
        <dbReference type="Proteomes" id="UP000053317"/>
    </source>
</evidence>
<evidence type="ECO:0000313" key="1">
    <source>
        <dbReference type="EMBL" id="KKY18042.1"/>
    </source>
</evidence>
<protein>
    <submittedName>
        <fullName evidence="1">Putative sam dependent</fullName>
    </submittedName>
</protein>
<keyword evidence="2" id="KW-1185">Reference proteome</keyword>
<sequence>MSSKMPEDYMAHIPIDEGYGYASDSSGEETASIIAVASTIDSYRYENGRRYHAYRDGSYWGANDEPNAAYEKVVHHLFLKVMNDKLHLAPVKDPKSIADLGTGTGLWAMDIADVFDDADVLGVDLSPVPYTTQPNVEFDVDDITAEWTHGRQFDFIHMRSLFGSIEDWPGLYRQCFENLESGGYIEQVEFSIVPYHSNGSPASDTLMYRWVELGTAYHKATGKTLFIAETMKGLMEDAGFVDVVETQVHFPMGPWSSDEEYKVLGKWYKKVWLTGMENWLLAACTRYLNWTPEDVHKFVQDSKKTIDDRTHRFYYNGLVDPDTHEKSMFADTRTDILYMAGSPENTAAMG</sequence>
<reference evidence="1 2" key="1">
    <citation type="submission" date="2015-05" db="EMBL/GenBank/DDBJ databases">
        <title>Distinctive expansion of gene families associated with plant cell wall degradation and secondary metabolism in the genomes of grapevine trunk pathogens.</title>
        <authorList>
            <person name="Lawrence D.P."/>
            <person name="Travadon R."/>
            <person name="Rolshausen P.E."/>
            <person name="Baumgartner K."/>
        </authorList>
    </citation>
    <scope>NUCLEOTIDE SEQUENCE [LARGE SCALE GENOMIC DNA]</scope>
    <source>
        <strain evidence="1">UCRPC4</strain>
    </source>
</reference>
<dbReference type="CDD" id="cd02440">
    <property type="entry name" value="AdoMet_MTases"/>
    <property type="match status" value="1"/>
</dbReference>
<dbReference type="AlphaFoldDB" id="A0A0G2E4U3"/>
<dbReference type="Proteomes" id="UP000053317">
    <property type="component" value="Unassembled WGS sequence"/>
</dbReference>
<dbReference type="PANTHER" id="PTHR43591:SF24">
    <property type="entry name" value="2-METHOXY-6-POLYPRENYL-1,4-BENZOQUINOL METHYLASE, MITOCHONDRIAL"/>
    <property type="match status" value="1"/>
</dbReference>
<dbReference type="InterPro" id="IPR029063">
    <property type="entry name" value="SAM-dependent_MTases_sf"/>
</dbReference>